<evidence type="ECO:0000313" key="2">
    <source>
        <dbReference type="EMBL" id="CAJ0802851.1"/>
    </source>
</evidence>
<dbReference type="Pfam" id="PF05356">
    <property type="entry name" value="Phage_Coat_B"/>
    <property type="match status" value="1"/>
</dbReference>
<dbReference type="Proteomes" id="UP001189756">
    <property type="component" value="Unassembled WGS sequence"/>
</dbReference>
<keyword evidence="1" id="KW-0472">Membrane</keyword>
<evidence type="ECO:0000256" key="1">
    <source>
        <dbReference type="SAM" id="Phobius"/>
    </source>
</evidence>
<reference evidence="2" key="1">
    <citation type="submission" date="2023-07" db="EMBL/GenBank/DDBJ databases">
        <authorList>
            <person name="Peeters C."/>
        </authorList>
    </citation>
    <scope>NUCLEOTIDE SEQUENCE</scope>
    <source>
        <strain evidence="2">R-77560</strain>
    </source>
</reference>
<dbReference type="AlphaFoldDB" id="A0AAD2F251"/>
<dbReference type="Gene3D" id="1.20.5.230">
    <property type="match status" value="1"/>
</dbReference>
<dbReference type="EMBL" id="CATZAZ010000009">
    <property type="protein sequence ID" value="CAJ0802851.1"/>
    <property type="molecule type" value="Genomic_DNA"/>
</dbReference>
<keyword evidence="1" id="KW-1133">Transmembrane helix</keyword>
<dbReference type="InterPro" id="IPR008020">
    <property type="entry name" value="G8P"/>
</dbReference>
<keyword evidence="1" id="KW-0812">Transmembrane</keyword>
<organism evidence="2 3">
    <name type="scientific">Ralstonia thomasii</name>
    <dbReference type="NCBI Taxonomy" id="3058596"/>
    <lineage>
        <taxon>Bacteria</taxon>
        <taxon>Pseudomonadati</taxon>
        <taxon>Pseudomonadota</taxon>
        <taxon>Betaproteobacteria</taxon>
        <taxon>Burkholderiales</taxon>
        <taxon>Burkholderiaceae</taxon>
        <taxon>Ralstonia</taxon>
    </lineage>
</organism>
<accession>A0AAD2F251</accession>
<dbReference type="SUPFAM" id="SSF57987">
    <property type="entry name" value="Inovirus (filamentous phage) major coat protein"/>
    <property type="match status" value="1"/>
</dbReference>
<feature type="transmembrane region" description="Helical" evidence="1">
    <location>
        <begin position="55"/>
        <end position="76"/>
    </location>
</feature>
<comment type="caution">
    <text evidence="2">The sequence shown here is derived from an EMBL/GenBank/DDBJ whole genome shotgun (WGS) entry which is preliminary data.</text>
</comment>
<evidence type="ECO:0000313" key="3">
    <source>
        <dbReference type="Proteomes" id="UP001189756"/>
    </source>
</evidence>
<protein>
    <submittedName>
        <fullName evidence="2">Uncharacterized protein</fullName>
    </submittedName>
</protein>
<gene>
    <name evidence="2" type="ORF">R77560_03805</name>
</gene>
<sequence>MLKNSINLARRYGRQAAAGVTTLMLMPVVYAQSSGSGAIDTTAATTSITSGGSDVKSVATAIVGVLALILVAGLIFRLTRKG</sequence>
<proteinExistence type="predicted"/>
<dbReference type="RefSeq" id="WP_012435526.1">
    <property type="nucleotide sequence ID" value="NZ_CATZAZ010000009.1"/>
</dbReference>
<name>A0AAD2F251_9RALS</name>